<protein>
    <submittedName>
        <fullName evidence="1">Guanylate cyclase domain-containing protein</fullName>
    </submittedName>
</protein>
<name>A0A183F0W8_9BILA</name>
<dbReference type="WBParaSite" id="GPUH_0002688901-mRNA-1">
    <property type="protein sequence ID" value="GPUH_0002688901-mRNA-1"/>
    <property type="gene ID" value="GPUH_0002688901"/>
</dbReference>
<organism evidence="1">
    <name type="scientific">Gongylonema pulchrum</name>
    <dbReference type="NCBI Taxonomy" id="637853"/>
    <lineage>
        <taxon>Eukaryota</taxon>
        <taxon>Metazoa</taxon>
        <taxon>Ecdysozoa</taxon>
        <taxon>Nematoda</taxon>
        <taxon>Chromadorea</taxon>
        <taxon>Rhabditida</taxon>
        <taxon>Spirurina</taxon>
        <taxon>Spiruromorpha</taxon>
        <taxon>Spiruroidea</taxon>
        <taxon>Gongylonematidae</taxon>
        <taxon>Gongylonema</taxon>
    </lineage>
</organism>
<proteinExistence type="predicted"/>
<sequence length="92" mass="10287">LLPAQTDPDDLRAKLVPIAKIKKGFATFCNMNITLFALTELQQSDSLEGILNLLRRSLKRAVFLAQRCIAEFSDVDSGVSHKKIFFFGDILC</sequence>
<accession>A0A183F0W8</accession>
<reference evidence="1" key="1">
    <citation type="submission" date="2016-06" db="UniProtKB">
        <authorList>
            <consortium name="WormBaseParasite"/>
        </authorList>
    </citation>
    <scope>IDENTIFICATION</scope>
</reference>
<evidence type="ECO:0000313" key="1">
    <source>
        <dbReference type="WBParaSite" id="GPUH_0002688901-mRNA-1"/>
    </source>
</evidence>
<dbReference type="AlphaFoldDB" id="A0A183F0W8"/>